<accession>X0YYM5</accession>
<dbReference type="AlphaFoldDB" id="X0YYM5"/>
<feature type="non-terminal residue" evidence="1">
    <location>
        <position position="1"/>
    </location>
</feature>
<reference evidence="1" key="1">
    <citation type="journal article" date="2014" name="Front. Microbiol.">
        <title>High frequency of phylogenetically diverse reductive dehalogenase-homologous genes in deep subseafloor sedimentary metagenomes.</title>
        <authorList>
            <person name="Kawai M."/>
            <person name="Futagami T."/>
            <person name="Toyoda A."/>
            <person name="Takaki Y."/>
            <person name="Nishi S."/>
            <person name="Hori S."/>
            <person name="Arai W."/>
            <person name="Tsubouchi T."/>
            <person name="Morono Y."/>
            <person name="Uchiyama I."/>
            <person name="Ito T."/>
            <person name="Fujiyama A."/>
            <person name="Inagaki F."/>
            <person name="Takami H."/>
        </authorList>
    </citation>
    <scope>NUCLEOTIDE SEQUENCE</scope>
    <source>
        <strain evidence="1">Expedition CK06-06</strain>
    </source>
</reference>
<sequence length="217" mass="24793">RAFELRYKEQGLFEQKQNPHNEYDDDMFEPDVKTGELGFNPFDQKQNNMEEGFDEQFDVVKESSVPEMNEVFEGEYQQKLHSLLQGCQELQFKALVTNAMQILVKFSGDNDLVKATYKLLNNLVKLADAVGEAKNVVVGDKTEKMSLISYAGNVIDRQAKVSIKLTAYSLASSKYMSFSQKSKSETYFEAIPKLSQEQMEQSEKEYQETGVFKALNV</sequence>
<protein>
    <submittedName>
        <fullName evidence="1">Uncharacterized protein</fullName>
    </submittedName>
</protein>
<dbReference type="EMBL" id="BARS01053445">
    <property type="protein sequence ID" value="GAG51582.1"/>
    <property type="molecule type" value="Genomic_DNA"/>
</dbReference>
<comment type="caution">
    <text evidence="1">The sequence shown here is derived from an EMBL/GenBank/DDBJ whole genome shotgun (WGS) entry which is preliminary data.</text>
</comment>
<evidence type="ECO:0000313" key="1">
    <source>
        <dbReference type="EMBL" id="GAG51582.1"/>
    </source>
</evidence>
<name>X0YYM5_9ZZZZ</name>
<gene>
    <name evidence="1" type="ORF">S01H1_79300</name>
</gene>
<organism evidence="1">
    <name type="scientific">marine sediment metagenome</name>
    <dbReference type="NCBI Taxonomy" id="412755"/>
    <lineage>
        <taxon>unclassified sequences</taxon>
        <taxon>metagenomes</taxon>
        <taxon>ecological metagenomes</taxon>
    </lineage>
</organism>
<proteinExistence type="predicted"/>